<dbReference type="Proteomes" id="UP001059663">
    <property type="component" value="Chromosome"/>
</dbReference>
<dbReference type="EMBL" id="CP087977">
    <property type="protein sequence ID" value="UUZ44540.1"/>
    <property type="molecule type" value="Genomic_DNA"/>
</dbReference>
<name>A0AC61U3E7_9MICO</name>
<sequence>MTQPPNETPDLPEEAIGGVPTQALRSPTAPLVTVAPMVAQTVLPVTVAPTAQPATVLLAMVPLVMVARMVPPAMVPLVTAAQTVPLVMVALTAAHRPTAASE</sequence>
<proteinExistence type="predicted"/>
<gene>
    <name evidence="1" type="ORF">LP422_19555</name>
</gene>
<protein>
    <submittedName>
        <fullName evidence="1">Uncharacterized protein</fullName>
    </submittedName>
</protein>
<accession>A0AC61U3E7</accession>
<organism evidence="1 2">
    <name type="scientific">Janibacter limosus</name>
    <dbReference type="NCBI Taxonomy" id="53458"/>
    <lineage>
        <taxon>Bacteria</taxon>
        <taxon>Bacillati</taxon>
        <taxon>Actinomycetota</taxon>
        <taxon>Actinomycetes</taxon>
        <taxon>Micrococcales</taxon>
        <taxon>Intrasporangiaceae</taxon>
        <taxon>Janibacter</taxon>
    </lineage>
</organism>
<evidence type="ECO:0000313" key="1">
    <source>
        <dbReference type="EMBL" id="UUZ44540.1"/>
    </source>
</evidence>
<reference evidence="1" key="1">
    <citation type="submission" date="2021-11" db="EMBL/GenBank/DDBJ databases">
        <title>Study of the species diversity of bacterial strains isolated from a unique natural object - Shulgan-Tash cave (Bashkiria).</title>
        <authorList>
            <person name="Sazanova A.L."/>
            <person name="Chirak E.R."/>
            <person name="Safronova V.I."/>
        </authorList>
    </citation>
    <scope>NUCLEOTIDE SEQUENCE</scope>
    <source>
        <strain evidence="1">P1</strain>
    </source>
</reference>
<evidence type="ECO:0000313" key="2">
    <source>
        <dbReference type="Proteomes" id="UP001059663"/>
    </source>
</evidence>